<dbReference type="GeneID" id="91107259"/>
<dbReference type="EMBL" id="CP144091">
    <property type="protein sequence ID" value="WWD10323.1"/>
    <property type="molecule type" value="Genomic_DNA"/>
</dbReference>
<name>A0AAX4KX29_9TREE</name>
<sequence>MGGFGSKPTLPINALHFRVYSFQNQDTYQRCLDYANTMSALVEQAAVTKLTDDLTFIACYRVHPYKKKDMKLVQEEIKNFVGPQYSLDYGRSYNRWRSLRRIFEKLEKSRKRDRRKDTGLMS</sequence>
<dbReference type="Proteomes" id="UP001358614">
    <property type="component" value="Chromosome 3"/>
</dbReference>
<reference evidence="1 2" key="1">
    <citation type="submission" date="2024-01" db="EMBL/GenBank/DDBJ databases">
        <title>Comparative genomics of Cryptococcus and Kwoniella reveals pathogenesis evolution and contrasting modes of karyotype evolution via chromosome fusion or intercentromeric recombination.</title>
        <authorList>
            <person name="Coelho M.A."/>
            <person name="David-Palma M."/>
            <person name="Shea T."/>
            <person name="Bowers K."/>
            <person name="McGinley-Smith S."/>
            <person name="Mohammad A.W."/>
            <person name="Gnirke A."/>
            <person name="Yurkov A.M."/>
            <person name="Nowrousian M."/>
            <person name="Sun S."/>
            <person name="Cuomo C.A."/>
            <person name="Heitman J."/>
        </authorList>
    </citation>
    <scope>NUCLEOTIDE SEQUENCE [LARGE SCALE GENOMIC DNA]</scope>
    <source>
        <strain evidence="1 2">PYCC6329</strain>
    </source>
</reference>
<gene>
    <name evidence="1" type="ORF">V865_008458</name>
</gene>
<keyword evidence="2" id="KW-1185">Reference proteome</keyword>
<organism evidence="1 2">
    <name type="scientific">Kwoniella europaea PYCC6329</name>
    <dbReference type="NCBI Taxonomy" id="1423913"/>
    <lineage>
        <taxon>Eukaryota</taxon>
        <taxon>Fungi</taxon>
        <taxon>Dikarya</taxon>
        <taxon>Basidiomycota</taxon>
        <taxon>Agaricomycotina</taxon>
        <taxon>Tremellomycetes</taxon>
        <taxon>Tremellales</taxon>
        <taxon>Cryptococcaceae</taxon>
        <taxon>Kwoniella</taxon>
    </lineage>
</organism>
<evidence type="ECO:0000313" key="1">
    <source>
        <dbReference type="EMBL" id="WWD10323.1"/>
    </source>
</evidence>
<dbReference type="RefSeq" id="XP_066088290.1">
    <property type="nucleotide sequence ID" value="XM_066232193.1"/>
</dbReference>
<proteinExistence type="predicted"/>
<accession>A0AAX4KX29</accession>
<evidence type="ECO:0000313" key="2">
    <source>
        <dbReference type="Proteomes" id="UP001358614"/>
    </source>
</evidence>
<dbReference type="AlphaFoldDB" id="A0AAX4KX29"/>
<dbReference type="KEGG" id="ker:91107259"/>
<protein>
    <submittedName>
        <fullName evidence="1">Uncharacterized protein</fullName>
    </submittedName>
</protein>